<dbReference type="SUPFAM" id="SSF55729">
    <property type="entry name" value="Acyl-CoA N-acyltransferases (Nat)"/>
    <property type="match status" value="1"/>
</dbReference>
<dbReference type="NCBIfam" id="NF002342">
    <property type="entry name" value="PRK01305.1-3"/>
    <property type="match status" value="1"/>
</dbReference>
<dbReference type="GO" id="GO:0004057">
    <property type="term" value="F:arginyl-tRNA--protein transferase activity"/>
    <property type="evidence" value="ECO:0007669"/>
    <property type="project" value="UniProtKB-EC"/>
</dbReference>
<feature type="domain" description="N-end rule aminoacyl transferase C-terminal" evidence="6">
    <location>
        <begin position="105"/>
        <end position="226"/>
    </location>
</feature>
<dbReference type="InterPro" id="IPR007472">
    <property type="entry name" value="N-end_Aminoacyl_Trfase_C"/>
</dbReference>
<evidence type="ECO:0000313" key="8">
    <source>
        <dbReference type="Proteomes" id="UP001595453"/>
    </source>
</evidence>
<comment type="caution">
    <text evidence="7">The sequence shown here is derived from an EMBL/GenBank/DDBJ whole genome shotgun (WGS) entry which is preliminary data.</text>
</comment>
<keyword evidence="3 4" id="KW-0012">Acyltransferase</keyword>
<comment type="catalytic activity">
    <reaction evidence="4">
        <text>N-terminal L-aspartyl-[protein] + L-leucyl-tRNA(Leu) = N-terminal L-leucyl-L-aspartyl-[protein] + tRNA(Leu) + H(+)</text>
        <dbReference type="Rhea" id="RHEA:50420"/>
        <dbReference type="Rhea" id="RHEA-COMP:9613"/>
        <dbReference type="Rhea" id="RHEA-COMP:9622"/>
        <dbReference type="Rhea" id="RHEA-COMP:12669"/>
        <dbReference type="Rhea" id="RHEA-COMP:12674"/>
        <dbReference type="ChEBI" id="CHEBI:15378"/>
        <dbReference type="ChEBI" id="CHEBI:64720"/>
        <dbReference type="ChEBI" id="CHEBI:78442"/>
        <dbReference type="ChEBI" id="CHEBI:78494"/>
        <dbReference type="ChEBI" id="CHEBI:133042"/>
        <dbReference type="EC" id="2.3.2.29"/>
    </reaction>
</comment>
<comment type="catalytic activity">
    <reaction evidence="4">
        <text>N-terminal L-glutamyl-[protein] + L-leucyl-tRNA(Leu) = N-terminal L-leucyl-L-glutamyl-[protein] + tRNA(Leu) + H(+)</text>
        <dbReference type="Rhea" id="RHEA:50412"/>
        <dbReference type="Rhea" id="RHEA-COMP:9613"/>
        <dbReference type="Rhea" id="RHEA-COMP:9622"/>
        <dbReference type="Rhea" id="RHEA-COMP:12664"/>
        <dbReference type="Rhea" id="RHEA-COMP:12668"/>
        <dbReference type="ChEBI" id="CHEBI:15378"/>
        <dbReference type="ChEBI" id="CHEBI:64721"/>
        <dbReference type="ChEBI" id="CHEBI:78442"/>
        <dbReference type="ChEBI" id="CHEBI:78494"/>
        <dbReference type="ChEBI" id="CHEBI:133041"/>
        <dbReference type="EC" id="2.3.2.29"/>
    </reaction>
</comment>
<evidence type="ECO:0000259" key="5">
    <source>
        <dbReference type="Pfam" id="PF04376"/>
    </source>
</evidence>
<organism evidence="7 8">
    <name type="scientific">Pseudoalteromonas fenneropenaei</name>
    <dbReference type="NCBI Taxonomy" id="1737459"/>
    <lineage>
        <taxon>Bacteria</taxon>
        <taxon>Pseudomonadati</taxon>
        <taxon>Pseudomonadota</taxon>
        <taxon>Gammaproteobacteria</taxon>
        <taxon>Alteromonadales</taxon>
        <taxon>Pseudoalteromonadaceae</taxon>
        <taxon>Pseudoalteromonas</taxon>
    </lineage>
</organism>
<dbReference type="EMBL" id="JBHRSD010000011">
    <property type="protein sequence ID" value="MFC3032133.1"/>
    <property type="molecule type" value="Genomic_DNA"/>
</dbReference>
<feature type="domain" description="N-end aminoacyl transferase N-terminal" evidence="5">
    <location>
        <begin position="16"/>
        <end position="85"/>
    </location>
</feature>
<dbReference type="Pfam" id="PF04377">
    <property type="entry name" value="ATE_C"/>
    <property type="match status" value="1"/>
</dbReference>
<dbReference type="Pfam" id="PF04376">
    <property type="entry name" value="ATE_N"/>
    <property type="match status" value="1"/>
</dbReference>
<evidence type="ECO:0000259" key="6">
    <source>
        <dbReference type="Pfam" id="PF04377"/>
    </source>
</evidence>
<protein>
    <recommendedName>
        <fullName evidence="4">Aspartate/glutamate leucyltransferase</fullName>
        <ecNumber evidence="4">2.3.2.29</ecNumber>
    </recommendedName>
</protein>
<evidence type="ECO:0000256" key="3">
    <source>
        <dbReference type="ARBA" id="ARBA00023315"/>
    </source>
</evidence>
<dbReference type="InterPro" id="IPR017138">
    <property type="entry name" value="Asp_Glu_LeuTrfase"/>
</dbReference>
<name>A0ABV7CHQ0_9GAMM</name>
<gene>
    <name evidence="4" type="primary">bpt</name>
    <name evidence="7" type="ORF">ACFOEE_06350</name>
</gene>
<evidence type="ECO:0000256" key="4">
    <source>
        <dbReference type="HAMAP-Rule" id="MF_00689"/>
    </source>
</evidence>
<dbReference type="Proteomes" id="UP001595453">
    <property type="component" value="Unassembled WGS sequence"/>
</dbReference>
<dbReference type="PANTHER" id="PTHR21367:SF1">
    <property type="entry name" value="ARGINYL-TRNA--PROTEIN TRANSFERASE 1"/>
    <property type="match status" value="1"/>
</dbReference>
<dbReference type="NCBIfam" id="NF002345">
    <property type="entry name" value="PRK01305.2-2"/>
    <property type="match status" value="1"/>
</dbReference>
<accession>A0ABV7CHQ0</accession>
<comment type="subcellular location">
    <subcellularLocation>
        <location evidence="4">Cytoplasm</location>
    </subcellularLocation>
</comment>
<evidence type="ECO:0000256" key="1">
    <source>
        <dbReference type="ARBA" id="ARBA00022490"/>
    </source>
</evidence>
<dbReference type="NCBIfam" id="NF002341">
    <property type="entry name" value="PRK01305.1-1"/>
    <property type="match status" value="1"/>
</dbReference>
<reference evidence="8" key="1">
    <citation type="journal article" date="2019" name="Int. J. Syst. Evol. Microbiol.">
        <title>The Global Catalogue of Microorganisms (GCM) 10K type strain sequencing project: providing services to taxonomists for standard genome sequencing and annotation.</title>
        <authorList>
            <consortium name="The Broad Institute Genomics Platform"/>
            <consortium name="The Broad Institute Genome Sequencing Center for Infectious Disease"/>
            <person name="Wu L."/>
            <person name="Ma J."/>
        </authorList>
    </citation>
    <scope>NUCLEOTIDE SEQUENCE [LARGE SCALE GENOMIC DNA]</scope>
    <source>
        <strain evidence="8">KCTC 42730</strain>
    </source>
</reference>
<dbReference type="RefSeq" id="WP_377122143.1">
    <property type="nucleotide sequence ID" value="NZ_JBHRSD010000011.1"/>
</dbReference>
<evidence type="ECO:0000313" key="7">
    <source>
        <dbReference type="EMBL" id="MFC3032133.1"/>
    </source>
</evidence>
<dbReference type="NCBIfam" id="NF002346">
    <property type="entry name" value="PRK01305.2-3"/>
    <property type="match status" value="1"/>
</dbReference>
<dbReference type="InterPro" id="IPR016181">
    <property type="entry name" value="Acyl_CoA_acyltransferase"/>
</dbReference>
<comment type="similarity">
    <text evidence="4">Belongs to the R-transferase family. Bpt subfamily.</text>
</comment>
<proteinExistence type="inferred from homology"/>
<keyword evidence="8" id="KW-1185">Reference proteome</keyword>
<evidence type="ECO:0000256" key="2">
    <source>
        <dbReference type="ARBA" id="ARBA00022679"/>
    </source>
</evidence>
<keyword evidence="1 4" id="KW-0963">Cytoplasm</keyword>
<comment type="function">
    <text evidence="4">Functions in the N-end rule pathway of protein degradation where it conjugates Leu from its aminoacyl-tRNA to the N-termini of proteins containing an N-terminal aspartate or glutamate.</text>
</comment>
<keyword evidence="2 4" id="KW-0808">Transferase</keyword>
<sequence>MTEHFPAKIGLSQQFPCSYLPDKQEQLLVILDHSYFTAKRFEALLELGFRRSGDQIYRPHCPACQACQSVRVLAQHFKPSASQQRKLKKARQTFQFVVSHKERPEYYTLYEKYICLRHQDGTMYPPNRVQYESFLFCHWLPVTFLEIWHEQKLVAVAVTDTMPNALSAIYTFFDPDYESYSLGTLMIMAQLDFAKQHKKDYVYLGYQIDACKKMRYKTQFLPAERLVNEQWLNI</sequence>
<dbReference type="EC" id="2.3.2.29" evidence="4"/>
<dbReference type="InterPro" id="IPR030700">
    <property type="entry name" value="N-end_Aminoacyl_Trfase"/>
</dbReference>
<dbReference type="InterPro" id="IPR007471">
    <property type="entry name" value="N-end_Aminoacyl_Trfase_N"/>
</dbReference>
<dbReference type="HAMAP" id="MF_00689">
    <property type="entry name" value="Bpt"/>
    <property type="match status" value="1"/>
</dbReference>
<dbReference type="PANTHER" id="PTHR21367">
    <property type="entry name" value="ARGININE-TRNA-PROTEIN TRANSFERASE 1"/>
    <property type="match status" value="1"/>
</dbReference>
<dbReference type="PIRSF" id="PIRSF037208">
    <property type="entry name" value="ATE_pro_prd"/>
    <property type="match status" value="1"/>
</dbReference>